<organism evidence="19">
    <name type="scientific">Medioppia subpectinata</name>
    <dbReference type="NCBI Taxonomy" id="1979941"/>
    <lineage>
        <taxon>Eukaryota</taxon>
        <taxon>Metazoa</taxon>
        <taxon>Ecdysozoa</taxon>
        <taxon>Arthropoda</taxon>
        <taxon>Chelicerata</taxon>
        <taxon>Arachnida</taxon>
        <taxon>Acari</taxon>
        <taxon>Acariformes</taxon>
        <taxon>Sarcoptiformes</taxon>
        <taxon>Oribatida</taxon>
        <taxon>Brachypylina</taxon>
        <taxon>Oppioidea</taxon>
        <taxon>Oppiidae</taxon>
        <taxon>Medioppia</taxon>
    </lineage>
</organism>
<feature type="domain" description="Cadherin" evidence="18">
    <location>
        <begin position="1997"/>
        <end position="2131"/>
    </location>
</feature>
<keyword evidence="2 13" id="KW-0245">EGF-like domain</keyword>
<dbReference type="FunFam" id="2.60.40.60:FF:000064">
    <property type="entry name" value="FAT atypical cadherin 1"/>
    <property type="match status" value="1"/>
</dbReference>
<reference evidence="19" key="1">
    <citation type="submission" date="2020-11" db="EMBL/GenBank/DDBJ databases">
        <authorList>
            <person name="Tran Van P."/>
        </authorList>
    </citation>
    <scope>NUCLEOTIDE SEQUENCE</scope>
</reference>
<feature type="domain" description="Cadherin" evidence="18">
    <location>
        <begin position="518"/>
        <end position="631"/>
    </location>
</feature>
<feature type="disulfide bond" evidence="13">
    <location>
        <begin position="3879"/>
        <end position="3896"/>
    </location>
</feature>
<evidence type="ECO:0000256" key="15">
    <source>
        <dbReference type="SAM" id="Phobius"/>
    </source>
</evidence>
<feature type="domain" description="EGF-like" evidence="17">
    <location>
        <begin position="3870"/>
        <end position="3908"/>
    </location>
</feature>
<feature type="domain" description="Cadherin" evidence="18">
    <location>
        <begin position="2665"/>
        <end position="2882"/>
    </location>
</feature>
<dbReference type="SMART" id="SM00112">
    <property type="entry name" value="CA"/>
    <property type="match status" value="32"/>
</dbReference>
<dbReference type="PROSITE" id="PS00022">
    <property type="entry name" value="EGF_1"/>
    <property type="match status" value="4"/>
</dbReference>
<evidence type="ECO:0000313" key="19">
    <source>
        <dbReference type="EMBL" id="CAD7621178.1"/>
    </source>
</evidence>
<keyword evidence="5" id="KW-0677">Repeat</keyword>
<keyword evidence="6 12" id="KW-0106">Calcium</keyword>
<feature type="domain" description="Cadherin" evidence="18">
    <location>
        <begin position="902"/>
        <end position="1004"/>
    </location>
</feature>
<feature type="domain" description="Cadherin" evidence="18">
    <location>
        <begin position="799"/>
        <end position="901"/>
    </location>
</feature>
<dbReference type="GO" id="GO:0001736">
    <property type="term" value="P:establishment of planar polarity"/>
    <property type="evidence" value="ECO:0007669"/>
    <property type="project" value="UniProtKB-ARBA"/>
</dbReference>
<feature type="domain" description="Cadherin" evidence="18">
    <location>
        <begin position="3290"/>
        <end position="3394"/>
    </location>
</feature>
<dbReference type="SMART" id="SM00282">
    <property type="entry name" value="LamG"/>
    <property type="match status" value="1"/>
</dbReference>
<dbReference type="CDD" id="cd00053">
    <property type="entry name" value="EGF"/>
    <property type="match status" value="1"/>
</dbReference>
<feature type="domain" description="Cadherin" evidence="18">
    <location>
        <begin position="1005"/>
        <end position="1065"/>
    </location>
</feature>
<feature type="disulfide bond" evidence="13">
    <location>
        <begin position="3898"/>
        <end position="3907"/>
    </location>
</feature>
<dbReference type="FunFam" id="2.60.40.60:FF:000024">
    <property type="entry name" value="FAT atypical cadherin 3"/>
    <property type="match status" value="3"/>
</dbReference>
<dbReference type="GO" id="GO:0007163">
    <property type="term" value="P:establishment or maintenance of cell polarity"/>
    <property type="evidence" value="ECO:0007669"/>
    <property type="project" value="UniProtKB-ARBA"/>
</dbReference>
<dbReference type="PROSITE" id="PS50025">
    <property type="entry name" value="LAM_G_DOMAIN"/>
    <property type="match status" value="1"/>
</dbReference>
<keyword evidence="11" id="KW-0325">Glycoprotein</keyword>
<keyword evidence="9 15" id="KW-0472">Membrane</keyword>
<dbReference type="CDD" id="cd00054">
    <property type="entry name" value="EGF_CA"/>
    <property type="match status" value="4"/>
</dbReference>
<feature type="domain" description="Laminin G" evidence="16">
    <location>
        <begin position="3930"/>
        <end position="4105"/>
    </location>
</feature>
<dbReference type="Pfam" id="PF02210">
    <property type="entry name" value="Laminin_G_2"/>
    <property type="match status" value="1"/>
</dbReference>
<comment type="caution">
    <text evidence="13">Lacks conserved residue(s) required for the propagation of feature annotation.</text>
</comment>
<feature type="domain" description="Cadherin" evidence="18">
    <location>
        <begin position="2561"/>
        <end position="2664"/>
    </location>
</feature>
<dbReference type="GO" id="GO:0007431">
    <property type="term" value="P:salivary gland development"/>
    <property type="evidence" value="ECO:0007669"/>
    <property type="project" value="UniProtKB-ARBA"/>
</dbReference>
<feature type="domain" description="Cadherin" evidence="18">
    <location>
        <begin position="1511"/>
        <end position="1615"/>
    </location>
</feature>
<dbReference type="FunFam" id="2.60.40.60:FF:000015">
    <property type="entry name" value="FAT atypical cadherin 1"/>
    <property type="match status" value="3"/>
</dbReference>
<feature type="domain" description="Cadherin" evidence="18">
    <location>
        <begin position="1714"/>
        <end position="1827"/>
    </location>
</feature>
<dbReference type="GO" id="GO:0008104">
    <property type="term" value="P:intracellular protein localization"/>
    <property type="evidence" value="ECO:0007669"/>
    <property type="project" value="UniProtKB-ARBA"/>
</dbReference>
<dbReference type="FunFam" id="2.60.40.60:FF:000039">
    <property type="entry name" value="FAT atypical cadherin 3"/>
    <property type="match status" value="1"/>
</dbReference>
<dbReference type="SUPFAM" id="SSF49313">
    <property type="entry name" value="Cadherin-like"/>
    <property type="match status" value="35"/>
</dbReference>
<feature type="domain" description="Cadherin" evidence="18">
    <location>
        <begin position="1084"/>
        <end position="1194"/>
    </location>
</feature>
<keyword evidence="4" id="KW-0732">Signal</keyword>
<dbReference type="FunFam" id="2.60.40.60:FF:000026">
    <property type="entry name" value="FAT atypical cadherin 1"/>
    <property type="match status" value="1"/>
</dbReference>
<dbReference type="InterPro" id="IPR001791">
    <property type="entry name" value="Laminin_G"/>
</dbReference>
<evidence type="ECO:0000256" key="9">
    <source>
        <dbReference type="ARBA" id="ARBA00023136"/>
    </source>
</evidence>
<dbReference type="PANTHER" id="PTHR24026">
    <property type="entry name" value="FAT ATYPICAL CADHERIN-RELATED"/>
    <property type="match status" value="1"/>
</dbReference>
<dbReference type="FunFam" id="2.60.40.60:FF:000032">
    <property type="entry name" value="FAT atypical cadherin 1"/>
    <property type="match status" value="2"/>
</dbReference>
<feature type="domain" description="Cadherin" evidence="18">
    <location>
        <begin position="2236"/>
        <end position="2353"/>
    </location>
</feature>
<dbReference type="InterPro" id="IPR000742">
    <property type="entry name" value="EGF"/>
</dbReference>
<dbReference type="GO" id="GO:0005886">
    <property type="term" value="C:plasma membrane"/>
    <property type="evidence" value="ECO:0007669"/>
    <property type="project" value="UniProtKB-SubCell"/>
</dbReference>
<dbReference type="GO" id="GO:0048565">
    <property type="term" value="P:digestive tract development"/>
    <property type="evidence" value="ECO:0007669"/>
    <property type="project" value="UniProtKB-ARBA"/>
</dbReference>
<dbReference type="Pfam" id="PF07645">
    <property type="entry name" value="EGF_CA"/>
    <property type="match status" value="1"/>
</dbReference>
<dbReference type="Pfam" id="PF00028">
    <property type="entry name" value="Cadherin"/>
    <property type="match status" value="24"/>
</dbReference>
<feature type="domain" description="Cadherin" evidence="18">
    <location>
        <begin position="1846"/>
        <end position="1933"/>
    </location>
</feature>
<dbReference type="InterPro" id="IPR049883">
    <property type="entry name" value="NOTCH1_EGF-like"/>
</dbReference>
<dbReference type="PROSITE" id="PS50026">
    <property type="entry name" value="EGF_3"/>
    <property type="match status" value="5"/>
</dbReference>
<dbReference type="FunFam" id="2.60.40.60:FF:000058">
    <property type="entry name" value="FAT atypical cadherin 3"/>
    <property type="match status" value="1"/>
</dbReference>
<dbReference type="CDD" id="cd00110">
    <property type="entry name" value="LamG"/>
    <property type="match status" value="1"/>
</dbReference>
<feature type="domain" description="Cadherin" evidence="18">
    <location>
        <begin position="3395"/>
        <end position="3501"/>
    </location>
</feature>
<feature type="disulfide bond" evidence="13">
    <location>
        <begin position="4261"/>
        <end position="4270"/>
    </location>
</feature>
<evidence type="ECO:0000256" key="11">
    <source>
        <dbReference type="ARBA" id="ARBA00023180"/>
    </source>
</evidence>
<feature type="domain" description="Cadherin" evidence="18">
    <location>
        <begin position="2132"/>
        <end position="2235"/>
    </location>
</feature>
<dbReference type="GO" id="GO:0050839">
    <property type="term" value="F:cell adhesion molecule binding"/>
    <property type="evidence" value="ECO:0007669"/>
    <property type="project" value="UniProtKB-ARBA"/>
</dbReference>
<feature type="domain" description="EGF-like" evidence="17">
    <location>
        <begin position="4195"/>
        <end position="4231"/>
    </location>
</feature>
<dbReference type="OrthoDB" id="6252479at2759"/>
<dbReference type="PROSITE" id="PS00232">
    <property type="entry name" value="CADHERIN_1"/>
    <property type="match status" value="8"/>
</dbReference>
<dbReference type="InterPro" id="IPR000152">
    <property type="entry name" value="EGF-type_Asp/Asn_hydroxyl_site"/>
</dbReference>
<keyword evidence="3 15" id="KW-0812">Transmembrane</keyword>
<dbReference type="PRINTS" id="PR00205">
    <property type="entry name" value="CADHERIN"/>
</dbReference>
<feature type="domain" description="Cadherin" evidence="18">
    <location>
        <begin position="1401"/>
        <end position="1510"/>
    </location>
</feature>
<evidence type="ECO:0000256" key="10">
    <source>
        <dbReference type="ARBA" id="ARBA00023157"/>
    </source>
</evidence>
<dbReference type="GO" id="GO:0007424">
    <property type="term" value="P:open tracheal system development"/>
    <property type="evidence" value="ECO:0007669"/>
    <property type="project" value="UniProtKB-ARBA"/>
</dbReference>
<evidence type="ECO:0000259" key="16">
    <source>
        <dbReference type="PROSITE" id="PS50025"/>
    </source>
</evidence>
<feature type="domain" description="Cadherin" evidence="18">
    <location>
        <begin position="1211"/>
        <end position="1302"/>
    </location>
</feature>
<dbReference type="GO" id="GO:0035239">
    <property type="term" value="P:tube morphogenesis"/>
    <property type="evidence" value="ECO:0007669"/>
    <property type="project" value="UniProtKB-ARBA"/>
</dbReference>
<dbReference type="PROSITE" id="PS00010">
    <property type="entry name" value="ASX_HYDROXYL"/>
    <property type="match status" value="1"/>
</dbReference>
<dbReference type="PROSITE" id="PS01187">
    <property type="entry name" value="EGF_CA"/>
    <property type="match status" value="1"/>
</dbReference>
<feature type="domain" description="EGF-like" evidence="17">
    <location>
        <begin position="4150"/>
        <end position="4194"/>
    </location>
</feature>
<comment type="subcellular location">
    <subcellularLocation>
        <location evidence="1">Membrane</location>
        <topology evidence="1">Single-pass type I membrane protein</topology>
    </subcellularLocation>
</comment>
<dbReference type="InterPro" id="IPR001881">
    <property type="entry name" value="EGF-like_Ca-bd_dom"/>
</dbReference>
<feature type="domain" description="Cadherin" evidence="18">
    <location>
        <begin position="3083"/>
        <end position="3186"/>
    </location>
</feature>
<dbReference type="InterPro" id="IPR020894">
    <property type="entry name" value="Cadherin_CS"/>
</dbReference>
<feature type="domain" description="Cadherin" evidence="18">
    <location>
        <begin position="55"/>
        <end position="174"/>
    </location>
</feature>
<dbReference type="FunFam" id="2.60.40.60:FF:000033">
    <property type="entry name" value="FAT atypical cadherin 1"/>
    <property type="match status" value="1"/>
</dbReference>
<dbReference type="FunFam" id="2.60.40.60:FF:000013">
    <property type="entry name" value="Cadherin EGF LAG seven-pass G-type receptor"/>
    <property type="match status" value="2"/>
</dbReference>
<feature type="domain" description="Cadherin" evidence="18">
    <location>
        <begin position="2456"/>
        <end position="2560"/>
    </location>
</feature>
<evidence type="ECO:0000256" key="14">
    <source>
        <dbReference type="SAM" id="MobiDB-lite"/>
    </source>
</evidence>
<feature type="domain" description="Cadherin" evidence="18">
    <location>
        <begin position="688"/>
        <end position="800"/>
    </location>
</feature>
<dbReference type="Gene3D" id="2.60.120.200">
    <property type="match status" value="1"/>
</dbReference>
<dbReference type="SUPFAM" id="SSF49899">
    <property type="entry name" value="Concanavalin A-like lectins/glucanases"/>
    <property type="match status" value="1"/>
</dbReference>
<dbReference type="InterPro" id="IPR002126">
    <property type="entry name" value="Cadherin-like_dom"/>
</dbReference>
<evidence type="ECO:0000256" key="4">
    <source>
        <dbReference type="ARBA" id="ARBA00022729"/>
    </source>
</evidence>
<dbReference type="Proteomes" id="UP000759131">
    <property type="component" value="Unassembled WGS sequence"/>
</dbReference>
<dbReference type="SMART" id="SM00181">
    <property type="entry name" value="EGF"/>
    <property type="match status" value="6"/>
</dbReference>
<dbReference type="CDD" id="cd11304">
    <property type="entry name" value="Cadherin_repeat"/>
    <property type="match status" value="33"/>
</dbReference>
<dbReference type="EMBL" id="CAJPIZ010000505">
    <property type="protein sequence ID" value="CAG2101608.1"/>
    <property type="molecule type" value="Genomic_DNA"/>
</dbReference>
<accession>A0A7R9PUB9</accession>
<feature type="domain" description="Cadherin" evidence="18">
    <location>
        <begin position="1303"/>
        <end position="1400"/>
    </location>
</feature>
<evidence type="ECO:0000256" key="3">
    <source>
        <dbReference type="ARBA" id="ARBA00022692"/>
    </source>
</evidence>
<feature type="region of interest" description="Disordered" evidence="14">
    <location>
        <begin position="22"/>
        <end position="46"/>
    </location>
</feature>
<dbReference type="PROSITE" id="PS50268">
    <property type="entry name" value="CADHERIN_2"/>
    <property type="match status" value="31"/>
</dbReference>
<feature type="domain" description="Cadherin" evidence="18">
    <location>
        <begin position="2883"/>
        <end position="2984"/>
    </location>
</feature>
<feature type="disulfide bond" evidence="13">
    <location>
        <begin position="4221"/>
        <end position="4230"/>
    </location>
</feature>
<keyword evidence="20" id="KW-1185">Reference proteome</keyword>
<dbReference type="GO" id="GO:0098858">
    <property type="term" value="C:actin-based cell projection"/>
    <property type="evidence" value="ECO:0007669"/>
    <property type="project" value="UniProtKB-ARBA"/>
</dbReference>
<feature type="domain" description="Cadherin" evidence="18">
    <location>
        <begin position="2354"/>
        <end position="2460"/>
    </location>
</feature>
<dbReference type="FunFam" id="2.60.40.60:FF:000020">
    <property type="entry name" value="Dachsous cadherin-related 1b"/>
    <property type="match status" value="2"/>
</dbReference>
<feature type="domain" description="EGF-like" evidence="17">
    <location>
        <begin position="4233"/>
        <end position="4271"/>
    </location>
</feature>
<evidence type="ECO:0000256" key="13">
    <source>
        <dbReference type="PROSITE-ProRule" id="PRU00076"/>
    </source>
</evidence>
<feature type="domain" description="Cadherin" evidence="18">
    <location>
        <begin position="2984"/>
        <end position="3082"/>
    </location>
</feature>
<evidence type="ECO:0000256" key="5">
    <source>
        <dbReference type="ARBA" id="ARBA00022737"/>
    </source>
</evidence>
<keyword evidence="10 13" id="KW-1015">Disulfide bond</keyword>
<feature type="domain" description="Cadherin" evidence="18">
    <location>
        <begin position="3502"/>
        <end position="3607"/>
    </location>
</feature>
<evidence type="ECO:0000256" key="7">
    <source>
        <dbReference type="ARBA" id="ARBA00022889"/>
    </source>
</evidence>
<evidence type="ECO:0000259" key="17">
    <source>
        <dbReference type="PROSITE" id="PS50026"/>
    </source>
</evidence>
<feature type="domain" description="Cadherin" evidence="18">
    <location>
        <begin position="410"/>
        <end position="517"/>
    </location>
</feature>
<feature type="disulfide bond" evidence="13">
    <location>
        <begin position="4184"/>
        <end position="4193"/>
    </location>
</feature>
<evidence type="ECO:0000313" key="20">
    <source>
        <dbReference type="Proteomes" id="UP000759131"/>
    </source>
</evidence>
<evidence type="ECO:0000256" key="1">
    <source>
        <dbReference type="ARBA" id="ARBA00004479"/>
    </source>
</evidence>
<evidence type="ECO:0000259" key="18">
    <source>
        <dbReference type="PROSITE" id="PS50268"/>
    </source>
</evidence>
<dbReference type="Gene3D" id="2.10.25.10">
    <property type="entry name" value="Laminin"/>
    <property type="match status" value="5"/>
</dbReference>
<feature type="transmembrane region" description="Helical" evidence="15">
    <location>
        <begin position="4292"/>
        <end position="4313"/>
    </location>
</feature>
<protein>
    <submittedName>
        <fullName evidence="19">Uncharacterized protein</fullName>
    </submittedName>
</protein>
<feature type="domain" description="Cadherin" evidence="18">
    <location>
        <begin position="3187"/>
        <end position="3289"/>
    </location>
</feature>
<dbReference type="GO" id="GO:0007156">
    <property type="term" value="P:homophilic cell adhesion via plasma membrane adhesion molecules"/>
    <property type="evidence" value="ECO:0007669"/>
    <property type="project" value="InterPro"/>
</dbReference>
<feature type="domain" description="Cadherin" evidence="18">
    <location>
        <begin position="3621"/>
        <end position="3717"/>
    </location>
</feature>
<proteinExistence type="predicted"/>
<name>A0A7R9PUB9_9ACAR</name>
<dbReference type="SMART" id="SM00179">
    <property type="entry name" value="EGF_CA"/>
    <property type="match status" value="3"/>
</dbReference>
<feature type="domain" description="Cadherin" evidence="18">
    <location>
        <begin position="1616"/>
        <end position="1713"/>
    </location>
</feature>
<dbReference type="PROSITE" id="PS01186">
    <property type="entry name" value="EGF_2"/>
    <property type="match status" value="1"/>
</dbReference>
<dbReference type="PANTHER" id="PTHR24026:SF125">
    <property type="entry name" value="FAT-LIKE CADHERIN-RELATED TUMOR SUPPRESSOR HOMOLOG"/>
    <property type="match status" value="1"/>
</dbReference>
<sequence length="4641" mass="515000">MHTDVDQSVDIWTTIAPNGQQLTVQSNSADTDDDEPTVEPTAAANTDAESSFSFTKESYNVSIPENSFGKVYAMSDQKMGIYITDPALVVRYKIVGGDFDKIFKAEARHVGDFYFLLIRLRSGFTNVLNREYRSTYDLRVRATITSLRNDALRLKTRTGVSVVITDRNDLSPFFYPESYEVSVAEDIPIDSSIIRVSAVDPDVGLNGEIYYSLAEESLTFAVHPTMGIVSAARPLLTLLSDSNRPQNYHLIEHRRAPLNPILAVLHVTDDDYGSFGTICHVSIVDGDDHHLFTVTNSSSNDYNIELVRPYLNETAITSVYNLIVKAIDCGGGFATQPIVLTLSNAKSVPKFDSDYIINGVVFTRQPLDRETQNKYLLVIGAQIDSTRATKTQLHINVMDDNDNYPVFNIEKTQISIAVNENKPNGSTVFRITASDADSGDNGLVTYELTSATGASLPFIIDHSSGEIKSIKTLDYESGPHHFQLLIRASDWGEPFRRQTQIGLNLTLKDVNDHRPQFEKNNCSANIPITTKPYTEIMTFSAIDLDEGSVVLYKMFTPSAEKCFNLNENTGILRLTCNLKDELSKSSGPDLMNWTLSISATDGHYFSDTSYVKIIVVDENQIIDGNKKSPKNHIRVECNDLAVAQKLTAFMIQRQQENDVQYDSFENFLTDESVDNLIKHKNKRPEFDQNVPKEIYIPENIEKGTKITSLKAEDPDHGFDGYVIYSLNLHDRHNRSHYNHDVVFNIDQLTGDLVVIDALDYERHSKYKLHISACDLAKEQLCSNHTIVVVIEDVNDNAPVVDNFAFNVSESASKGYIIGQIFATDEDYGNNALLQYSLKGYENLFAINAINGTLTLENSLDREVIDKYILYVTVHDSGSPSLSSTSMITIYVDDVNDNPPLFHETSYVIKVREDMPIGSRIMKIIAFDGDEGKSGKIHYTIDSTVFSIDEMTGNIRIREQLDFERIQIYNLSVTARDEGEPSLTSIACVIVEVEDVNENYYPPKFSDIVATATVRENSPLNTFVTQVKAVDEDSDLPVVYQIIGGDGLGRFTIDNNGNVHTAAVLDCLWLGVITDLLLLNGGECRLAFYYTRILENASIGTNIVKVEAHDPDLNSETDTKIAFRILNDVPFTIDADGVIDTKDKLDKETQSRYVIDLEVSEEHNTDSEDAVTTTMISRTPIIVNVIDVNEYEPKAILSIYRCQAYNDISQKTPICQIVASDRDDDENCVLQYKFIEGNDYDWFAINPSSGAIHTTKDGIPKGEYDYIISVSDCGTPHKSSQVRLIIRMLSPNKERTENNPPVIESFDSEISISERESIGYAVTLFKASDDDNDRLCYHIIDGNIGNTFAFRDGGALIVAKPLSSKMAIRYNLTISITDGIKPVIVNLIINLIDVYDDKVVFIEDSYTVNVLENITKGSEILQMSVSDRELTDGIVFSIYSSYSPESLKKFEVESWSGKIKIKEPLDYESGKHHMLVIEASNSRVKTSIQHNRSFAKVSINIIDVNDETPTFISPQFEATVVETSAIGTSVLQVLAIDRDVGNNAKINYSIISGNIDSVFDIDKDLGFVYLSKPLNARQQSEYYLVIKATDKGSPPLSSTANVHISVSIPDNSPPKFEEKQYSIDINENAKTGTVVISLKATSKQSLYFEIISGNNDNKFSINVNNGEVWVRDALDFEVKQNYSLTVSATSLVGINDTTHLYINVIDVNDCTPYWPQDVFVGHILESAPIGSIISDDKDSPLVVKAKDNDSMHNSILVYSIVEEMGRKYFAIEPQTGAITLARRIDYEKRKEFNFTISVSDLGFPSLKAVTNAFVRIECLPVNDCPPVLSLTHYHSTLLLPTYKDVIVTKISATDCDYGKHDENHNHFIFSLTPITMSSEKKFSINSTSGLITTSDDRLSEGLYEMFVSVFDGKFTTEAKVSITAEQIPRSSLRFTHERFVGHITENTQSVKTILMPTIEGNKLNEHLSFRILNPTNLFRIARTSGAILSRGIPIDREEKSRFELVIEVRSIHGSPTEINTSRAQAIDLDVGYNGMVTYSILSGDPNKLFSINTDNGYISMARSANTANDPLNYNLLISAKDSGSVALESQANVTIKMVSGGMPLFKQQYYSVPPSSLVVINVEDMNDNKPLFVGQPYYLVFNTDYAAGTQIGRAQAIDLDVGYNGMVTYSILSGDPNKLFSINTDNGYISMARSANTANDPLNYNLLISAKDSGSVALESQANVTIKMVSGGMPLFKQQYYSVPVIESHPPSVPFLTINADSPHGRQLIYSIVSGNENEEFSLDFNSDPTISSGMISVIEKLDRESISQYNLIISGTDSVSGVSATVPLLITESNAIFSVCFAVEDANDNPPMFTKFSYNVSVSESAPIGANVVRVSATDADIGLNAKLQYQILGNKSHFYVSPDDGNIYLKTNLDHETERVHHFTVMATDYGSPVLTSTAHVWVEVLDVNDNKPIVSPSFMATIDENIEKGGFVTRIVANDPDSSDIYKLRFRILSGNENMAFAMNDTSGVVTVSNLNSRRSTKMNKIYDLNISVNDGVYSTTTSLRVTVKPANNNSPKFNRIFNNVAISELTATDTSIAQLIATDRDDGPYGHLSYHIINDNAKRYFNIDSHSGNITLRSELDRESGQRLFWLTVAAQDGGKRIGLSNLRVAITDENDNSPRFIVDEYKSVICANAPIGVTVLPVMAVDDDDFPENTLIRYSIYESQNTSRPTGYILDMFGITADTGHVYTKKNLSANVGDIIQFFVKASDGSNRKTTKSLEDVVPVSIQITGSCPFVKRQTSVYEIFVDENTKRGTVIANVNLAGLKEVELAIVGFGDKSDATKFRIDKLGRIHLTEQLDRETKAKHTLTVEVKDKITLVISYLNILINVMDQNDCIPYFDSSSYSAVISEDQEIGSSIMKVNAIDGDVDVANNALKYSLKDTDNGMFSIDENTGWITLTKRLDREKRSSHNLTVGVTDGTHYNSTPFNIEVYDVNDNQPIVNQNYMASIYENSPLGMIIVSVDAIDYDQNTELSYYILSGDSFNQFDIRQNGEIIVSKALDRESIETYDLEIVITDGRFATKTMVTIDILDINDNGPICLKSKYVELVSEAVPPSTYILTVEATDVDEGDNAKLYYFISGDAEKHFAIDPQSGHLKTKSLLDRESRASYLFDVHISDDKRRDWTCKSEVEILLSDVNDESPKFSNTYYSVNVPEDSTVGIIIGKVTATDADLGINRRVRYALLTETKEFEIDDRNGIIRLAKTLDRETQSTYNLTLKAYDSGASQLFSTANFIVNVMDINDNAPEFEMQSYSGNLSESASVGDEVLKVYATSKDTGINAEIKYHFLSGNENGSFYIHPKSGIISVAKGLDYETVREYFMTVRAEDGGIPSLSSEAHVTIRVTDINDISPQFVQRSYDIVIREDSVIGDRIIQLVAIDSDSAENANLSYSFTGGSQTYKEFQIDAISGIITVGKGLDREMISSYILEAVCNDNGNPKPLSSSVFVNIEISDANDNPPLFDKTNYTMYVQEGRPTGHSIVNFNIQDGDSAANSGPFTLKLLSSDYNNSFSLVNEDTSLRTNTVFNHSLESNYSLTILVTDSGTPPLNSTTSVLVLVTQEPRIPPQLSHLSIVVNSLEQFPGGIIGQVSATDDDPFDKLSYAITQEDDRHLFSIDSTDGTLVAFPGLDAGKYKINITVSDGKYLTYGLIDLEVSVITDDMIENSVVVELRSISVKEFITNYKKTFIRVMKNVFNVRMKDIIIISIQPTDHKNPNNRLRRSHENLGDISVLFVVSRTRGGYYSRQWIKTKVAESKVGIEKQLGILLEDFILKSECQHIHCKHGECRDELILSENDVISIVSPKLSFVSPFHEHRYGCACHPGFGGKLCEMIVNECARNPCPSFKECLPVSSPLGYLCQCPFGKSGPVCNQNAETCHNSDRDVSFCYEELNPISFQGNSYARYSFHKKVEKISLRFKSQQLRANIFTQSGDKSYNILEIAGGYIQYRFDCGNGEGLIRIENLVISDGKWHEILVERKSNTASLTLDRKYRGGGFAPGIVGCLDLSVDLFFGGSVKPRSNSIGGEEITLGFIGCLDNILINGQQIPLHMASVSSAAVLKTLANVEFSCNFKADVGICKSQPCLNGGTCHNLVNGSYQCVCVGPKYRGVNCEIDMSPCDTIPCLNGGLCRHDEALCRTGVTNCYKCECGPSFTGLNCQVPRFCAPNLCKNGGVCEETSLGPKCHCHQGWHGLYCQYDIDECQLSTPVCMSPATCINLPGTFRCICPVNSTGISCTGDGLYATNIISSQLHITLDEIIGILIVLSVLAITGFIFAICMKCKNKSQTHRTANNRDQNQRLLKNNDINVNLKRYSKMSNFEMSSQSSKPFLNQRPTSCADPLQTLNNFNEDRSGDELETNICTENLRQNFTKKNAPIASVSPQMIESNSKSIAKDSKKQIKILNDAKPSTCKASTPPTRVSFGDSDSNVFTEEQSNVSLTNSQNADGYHWDSYDLAQSDNKPISPNLFEVSVNEIHDLESNSDNSQIELSCNGSQERAFAERDVSQENSPLLCRSQEINEEIPFADTSEPSSPQKYLNLYLPNLSDNEWSNNKRKNILTYTSTTDSLADNINVEEETSKVDKDCNNGCDLDESECEEFDESNQQSTYV</sequence>
<dbReference type="EMBL" id="OC855080">
    <property type="protein sequence ID" value="CAD7621178.1"/>
    <property type="molecule type" value="Genomic_DNA"/>
</dbReference>
<gene>
    <name evidence="19" type="ORF">OSB1V03_LOCUS1652</name>
</gene>
<keyword evidence="8 15" id="KW-1133">Transmembrane helix</keyword>
<dbReference type="InterPro" id="IPR015919">
    <property type="entry name" value="Cadherin-like_sf"/>
</dbReference>
<evidence type="ECO:0000256" key="8">
    <source>
        <dbReference type="ARBA" id="ARBA00022989"/>
    </source>
</evidence>
<evidence type="ECO:0000256" key="12">
    <source>
        <dbReference type="PROSITE-ProRule" id="PRU00043"/>
    </source>
</evidence>
<evidence type="ECO:0000256" key="6">
    <source>
        <dbReference type="ARBA" id="ARBA00022837"/>
    </source>
</evidence>
<evidence type="ECO:0000256" key="2">
    <source>
        <dbReference type="ARBA" id="ARBA00022536"/>
    </source>
</evidence>
<dbReference type="InterPro" id="IPR018097">
    <property type="entry name" value="EGF_Ca-bd_CS"/>
</dbReference>
<dbReference type="SUPFAM" id="SSF57196">
    <property type="entry name" value="EGF/Laminin"/>
    <property type="match status" value="3"/>
</dbReference>
<dbReference type="GO" id="GO:0048589">
    <property type="term" value="P:developmental growth"/>
    <property type="evidence" value="ECO:0007669"/>
    <property type="project" value="UniProtKB-ARBA"/>
</dbReference>
<feature type="domain" description="EGF-like" evidence="17">
    <location>
        <begin position="4110"/>
        <end position="4148"/>
    </location>
</feature>
<dbReference type="GO" id="GO:0005509">
    <property type="term" value="F:calcium ion binding"/>
    <property type="evidence" value="ECO:0007669"/>
    <property type="project" value="UniProtKB-UniRule"/>
</dbReference>
<feature type="domain" description="Cadherin" evidence="18">
    <location>
        <begin position="175"/>
        <end position="407"/>
    </location>
</feature>
<dbReference type="InterPro" id="IPR013320">
    <property type="entry name" value="ConA-like_dom_sf"/>
</dbReference>
<keyword evidence="7" id="KW-0130">Cell adhesion</keyword>
<dbReference type="FunFam" id="2.60.40.60:FF:000059">
    <property type="entry name" value="FAT atypical cadherin 3"/>
    <property type="match status" value="1"/>
</dbReference>
<dbReference type="Gene3D" id="2.60.40.60">
    <property type="entry name" value="Cadherins"/>
    <property type="match status" value="34"/>
</dbReference>